<feature type="signal peptide" evidence="1">
    <location>
        <begin position="1"/>
        <end position="25"/>
    </location>
</feature>
<keyword evidence="1" id="KW-0732">Signal</keyword>
<evidence type="ECO:0000313" key="3">
    <source>
        <dbReference type="EMBL" id="ODA13527.1"/>
    </source>
</evidence>
<evidence type="ECO:0000259" key="2">
    <source>
        <dbReference type="Pfam" id="PF25642"/>
    </source>
</evidence>
<dbReference type="Proteomes" id="UP000186553">
    <property type="component" value="Unassembled WGS sequence"/>
</dbReference>
<keyword evidence="4" id="KW-1185">Reference proteome</keyword>
<evidence type="ECO:0000256" key="1">
    <source>
        <dbReference type="SAM" id="SignalP"/>
    </source>
</evidence>
<gene>
    <name evidence="3" type="ORF">BBP83_03825</name>
</gene>
<sequence>MTKTISFRGVLGLSFAMLFSPAIMANEDLTPVEINTIVKEDIASAQIMAEMCPATIGKNAKFDANIKTLVQSYLADYADKSMTYEKIQSDSEYKLLLDEARQVAKETPKDEQQSVCNDVLNYQA</sequence>
<comment type="caution">
    <text evidence="3">The sequence shown here is derived from an EMBL/GenBank/DDBJ whole genome shotgun (WGS) entry which is preliminary data.</text>
</comment>
<dbReference type="AlphaFoldDB" id="A0A1C3CY15"/>
<feature type="chain" id="PRO_5008671733" description="DUF7944 domain-containing protein" evidence="1">
    <location>
        <begin position="26"/>
        <end position="124"/>
    </location>
</feature>
<accession>A0A1C3CY15</accession>
<dbReference type="OrthoDB" id="6711272at2"/>
<proteinExistence type="predicted"/>
<dbReference type="Pfam" id="PF25642">
    <property type="entry name" value="DUF7944"/>
    <property type="match status" value="1"/>
</dbReference>
<dbReference type="RefSeq" id="WP_068886289.1">
    <property type="nucleotide sequence ID" value="NZ_CBCRUU010000001.1"/>
</dbReference>
<dbReference type="STRING" id="1891224.BBP83_03825"/>
<evidence type="ECO:0000313" key="4">
    <source>
        <dbReference type="Proteomes" id="UP000186553"/>
    </source>
</evidence>
<protein>
    <recommendedName>
        <fullName evidence="2">DUF7944 domain-containing protein</fullName>
    </recommendedName>
</protein>
<dbReference type="NCBIfam" id="NF047330">
    <property type="entry name" value="MCR_0457_fam"/>
    <property type="match status" value="1"/>
</dbReference>
<feature type="domain" description="DUF7944" evidence="2">
    <location>
        <begin position="39"/>
        <end position="119"/>
    </location>
</feature>
<dbReference type="InterPro" id="IPR057704">
    <property type="entry name" value="DUF7944"/>
</dbReference>
<reference evidence="3 4" key="1">
    <citation type="submission" date="2016-07" db="EMBL/GenBank/DDBJ databases">
        <title>Acinetobacter sp. ANC 4603.</title>
        <authorList>
            <person name="Radolfova-Krizova L."/>
            <person name="Nemec A."/>
        </authorList>
    </citation>
    <scope>NUCLEOTIDE SEQUENCE [LARGE SCALE GENOMIC DNA]</scope>
    <source>
        <strain evidence="3 4">ANC 4603</strain>
    </source>
</reference>
<dbReference type="EMBL" id="MBDL01000008">
    <property type="protein sequence ID" value="ODA13527.1"/>
    <property type="molecule type" value="Genomic_DNA"/>
</dbReference>
<name>A0A1C3CY15_9GAMM</name>
<organism evidence="3 4">
    <name type="scientific">Acinetobacter celticus</name>
    <dbReference type="NCBI Taxonomy" id="1891224"/>
    <lineage>
        <taxon>Bacteria</taxon>
        <taxon>Pseudomonadati</taxon>
        <taxon>Pseudomonadota</taxon>
        <taxon>Gammaproteobacteria</taxon>
        <taxon>Moraxellales</taxon>
        <taxon>Moraxellaceae</taxon>
        <taxon>Acinetobacter</taxon>
    </lineage>
</organism>